<feature type="domain" description="Hemocyanin middle" evidence="2">
    <location>
        <begin position="247"/>
        <end position="354"/>
    </location>
</feature>
<organism evidence="3 4">
    <name type="scientific">Ranatra chinensis</name>
    <dbReference type="NCBI Taxonomy" id="642074"/>
    <lineage>
        <taxon>Eukaryota</taxon>
        <taxon>Metazoa</taxon>
        <taxon>Ecdysozoa</taxon>
        <taxon>Arthropoda</taxon>
        <taxon>Hexapoda</taxon>
        <taxon>Insecta</taxon>
        <taxon>Pterygota</taxon>
        <taxon>Neoptera</taxon>
        <taxon>Paraneoptera</taxon>
        <taxon>Hemiptera</taxon>
        <taxon>Heteroptera</taxon>
        <taxon>Panheteroptera</taxon>
        <taxon>Nepomorpha</taxon>
        <taxon>Nepidae</taxon>
        <taxon>Ranatrinae</taxon>
        <taxon>Ranatra</taxon>
    </lineage>
</organism>
<sequence length="582" mass="65983">MAPKHRNMFYVASWLSGQMNYEQFVYSIAIVLTHRSDLHVVLPPWYIVFPNYFVPAEVMDFIKRGVENGMSTNVPFWGESNNGPYYFNDDPSVSNMYFNWVLQFPQWMDPEKYGVPEWRERGGHFYRYHHQLLSAFYFAARSTSNQPQLVMSRLQDWDALESDKSSTKNSNPFTPNLKLTPIPEYLPYLPSLKPAKPTRKTLASRSPLGAVSLLPILTIGECHQWLKSTFSLVDSRKEPIEERSNITAYDEPEELKDIEQKLWDVVAQNTIILSASSMVDVNEFGDLAYSKMSSLVFNLTDSLNSDFYGNYYESLVNFLAETGLDNHQDGESALAGYPLTRLKDPSYYTVLAKATSPILDLIKAHPSPIMMPIAGLAIRSIEVDDVETELRQFRIDLGPYFGRPRGKFTADQAVLDHSPVVIRLTLENNSTDVKEAVVTVFLPSPHRMLDLEIDRFLVAVPPGSHTFERDIKDSSVLANEDKTTFQCGIPERLALPMGRPEGLIVDVAAVIEPRVEWEAPASSAERYIRKTALCGCRRYENGGRPPPGRGWPLDVAVLYGLAAKAEMKVFHRVEELSWRFGA</sequence>
<evidence type="ECO:0000313" key="3">
    <source>
        <dbReference type="EMBL" id="KAL1123512.1"/>
    </source>
</evidence>
<dbReference type="PANTHER" id="PTHR11511">
    <property type="entry name" value="LARVAL STORAGE PROTEIN/PHENOLOXIDASE"/>
    <property type="match status" value="1"/>
</dbReference>
<proteinExistence type="predicted"/>
<dbReference type="PANTHER" id="PTHR11511:SF5">
    <property type="entry name" value="FAT-BODY PROTEIN 1-RELATED"/>
    <property type="match status" value="1"/>
</dbReference>
<dbReference type="InterPro" id="IPR037020">
    <property type="entry name" value="Hemocyanin_C_sf"/>
</dbReference>
<evidence type="ECO:0000256" key="1">
    <source>
        <dbReference type="ARBA" id="ARBA00022761"/>
    </source>
</evidence>
<dbReference type="Gene3D" id="1.10.1280.10">
    <property type="entry name" value="Di-copper center containing domain from catechol oxidase"/>
    <property type="match status" value="1"/>
</dbReference>
<dbReference type="InterPro" id="IPR000896">
    <property type="entry name" value="Hemocyanin/hexamerin_mid_dom"/>
</dbReference>
<dbReference type="InterPro" id="IPR014756">
    <property type="entry name" value="Ig_E-set"/>
</dbReference>
<keyword evidence="1" id="KW-0758">Storage protein</keyword>
<dbReference type="GO" id="GO:0005576">
    <property type="term" value="C:extracellular region"/>
    <property type="evidence" value="ECO:0007669"/>
    <property type="project" value="UniProtKB-ARBA"/>
</dbReference>
<dbReference type="InterPro" id="IPR013788">
    <property type="entry name" value="Hemocyanin/hexamerin"/>
</dbReference>
<feature type="domain" description="Hemocyanin middle" evidence="2">
    <location>
        <begin position="82"/>
        <end position="138"/>
    </location>
</feature>
<keyword evidence="4" id="KW-1185">Reference proteome</keyword>
<dbReference type="AlphaFoldDB" id="A0ABD0Y8E4"/>
<comment type="caution">
    <text evidence="3">The sequence shown here is derived from an EMBL/GenBank/DDBJ whole genome shotgun (WGS) entry which is preliminary data.</text>
</comment>
<evidence type="ECO:0000313" key="4">
    <source>
        <dbReference type="Proteomes" id="UP001558652"/>
    </source>
</evidence>
<gene>
    <name evidence="3" type="ORF">AAG570_002589</name>
</gene>
<evidence type="ECO:0000259" key="2">
    <source>
        <dbReference type="Pfam" id="PF00372"/>
    </source>
</evidence>
<dbReference type="Proteomes" id="UP001558652">
    <property type="component" value="Unassembled WGS sequence"/>
</dbReference>
<dbReference type="Gene3D" id="2.60.40.1520">
    <property type="entry name" value="Hemocyanin, C-terminal domain"/>
    <property type="match status" value="1"/>
</dbReference>
<dbReference type="SUPFAM" id="SSF48056">
    <property type="entry name" value="Di-copper centre-containing domain"/>
    <property type="match status" value="2"/>
</dbReference>
<dbReference type="InterPro" id="IPR008922">
    <property type="entry name" value="Di-copper_centre_dom_sf"/>
</dbReference>
<dbReference type="Pfam" id="PF00372">
    <property type="entry name" value="Hemocyanin_M"/>
    <property type="match status" value="2"/>
</dbReference>
<reference evidence="3 4" key="1">
    <citation type="submission" date="2024-07" db="EMBL/GenBank/DDBJ databases">
        <title>Chromosome-level genome assembly of the water stick insect Ranatra chinensis (Heteroptera: Nepidae).</title>
        <authorList>
            <person name="Liu X."/>
        </authorList>
    </citation>
    <scope>NUCLEOTIDE SEQUENCE [LARGE SCALE GENOMIC DNA]</scope>
    <source>
        <strain evidence="3">Cailab_2021Rc</strain>
        <tissue evidence="3">Muscle</tissue>
    </source>
</reference>
<protein>
    <recommendedName>
        <fullName evidence="2">Hemocyanin middle domain-containing protein</fullName>
    </recommendedName>
</protein>
<dbReference type="SUPFAM" id="SSF81296">
    <property type="entry name" value="E set domains"/>
    <property type="match status" value="1"/>
</dbReference>
<name>A0ABD0Y8E4_9HEMI</name>
<accession>A0ABD0Y8E4</accession>
<dbReference type="GO" id="GO:0045735">
    <property type="term" value="F:nutrient reservoir activity"/>
    <property type="evidence" value="ECO:0007669"/>
    <property type="project" value="UniProtKB-KW"/>
</dbReference>
<dbReference type="EMBL" id="JBFDAA010000012">
    <property type="protein sequence ID" value="KAL1123512.1"/>
    <property type="molecule type" value="Genomic_DNA"/>
</dbReference>